<sequence length="135" mass="14810">MHRMRQALAHNRGVEVDAVSFSEAVRGLLVDRDQAARELAGQPGSWPTSRTIEVPADLWDGLTDCRNRLSHSQGSLYTIMRKLNFDAEVTNEEVREAFEAVQASKRAVTGMEDLLVHFVQGATDAAVAKSDAQAS</sequence>
<keyword evidence="2" id="KW-1185">Reference proteome</keyword>
<dbReference type="EMBL" id="PYHR01000002">
    <property type="protein sequence ID" value="PWD52044.1"/>
    <property type="molecule type" value="Genomic_DNA"/>
</dbReference>
<evidence type="ECO:0000313" key="2">
    <source>
        <dbReference type="Proteomes" id="UP000245166"/>
    </source>
</evidence>
<dbReference type="Proteomes" id="UP000245166">
    <property type="component" value="Unassembled WGS sequence"/>
</dbReference>
<proteinExistence type="predicted"/>
<reference evidence="1 2" key="1">
    <citation type="submission" date="2018-03" db="EMBL/GenBank/DDBJ databases">
        <title>Genome assembly of novel Miniimonas species PCH200.</title>
        <authorList>
            <person name="Thakur V."/>
            <person name="Kumar V."/>
            <person name="Singh D."/>
        </authorList>
    </citation>
    <scope>NUCLEOTIDE SEQUENCE [LARGE SCALE GENOMIC DNA]</scope>
    <source>
        <strain evidence="1 2">PCH200</strain>
    </source>
</reference>
<accession>A0A2U1ZYK0</accession>
<comment type="caution">
    <text evidence="1">The sequence shown here is derived from an EMBL/GenBank/DDBJ whole genome shotgun (WGS) entry which is preliminary data.</text>
</comment>
<organism evidence="1 2">
    <name type="scientific">Serinibacter arcticus</name>
    <dbReference type="NCBI Taxonomy" id="1655435"/>
    <lineage>
        <taxon>Bacteria</taxon>
        <taxon>Bacillati</taxon>
        <taxon>Actinomycetota</taxon>
        <taxon>Actinomycetes</taxon>
        <taxon>Micrococcales</taxon>
        <taxon>Beutenbergiaceae</taxon>
        <taxon>Serinibacter</taxon>
    </lineage>
</organism>
<name>A0A2U1ZYK0_9MICO</name>
<gene>
    <name evidence="1" type="ORF">C8046_16730</name>
</gene>
<protein>
    <submittedName>
        <fullName evidence="1">Uncharacterized protein</fullName>
    </submittedName>
</protein>
<dbReference type="AlphaFoldDB" id="A0A2U1ZYK0"/>
<evidence type="ECO:0000313" key="1">
    <source>
        <dbReference type="EMBL" id="PWD52044.1"/>
    </source>
</evidence>